<evidence type="ECO:0000256" key="4">
    <source>
        <dbReference type="SAM" id="MobiDB-lite"/>
    </source>
</evidence>
<dbReference type="PANTHER" id="PTHR44196:SF2">
    <property type="entry name" value="SHORT-CHAIN DEHYDROGENASE-RELATED"/>
    <property type="match status" value="1"/>
</dbReference>
<dbReference type="PIRSF" id="PIRSF000126">
    <property type="entry name" value="11-beta-HSD1"/>
    <property type="match status" value="1"/>
</dbReference>
<dbReference type="RefSeq" id="WP_184237989.1">
    <property type="nucleotide sequence ID" value="NZ_JACHMJ010000001.1"/>
</dbReference>
<dbReference type="Proteomes" id="UP000536685">
    <property type="component" value="Unassembled WGS sequence"/>
</dbReference>
<dbReference type="Gene3D" id="3.40.50.720">
    <property type="entry name" value="NAD(P)-binding Rossmann-like Domain"/>
    <property type="match status" value="1"/>
</dbReference>
<evidence type="ECO:0000313" key="7">
    <source>
        <dbReference type="Proteomes" id="UP000536685"/>
    </source>
</evidence>
<dbReference type="AlphaFoldDB" id="A0A841ARD4"/>
<evidence type="ECO:0000256" key="1">
    <source>
        <dbReference type="ARBA" id="ARBA00006484"/>
    </source>
</evidence>
<dbReference type="PRINTS" id="PR00081">
    <property type="entry name" value="GDHRDH"/>
</dbReference>
<evidence type="ECO:0000256" key="2">
    <source>
        <dbReference type="ARBA" id="ARBA00023002"/>
    </source>
</evidence>
<name>A0A841ARD4_9MICO</name>
<accession>A0A841ARD4</accession>
<proteinExistence type="inferred from homology"/>
<dbReference type="CDD" id="cd05233">
    <property type="entry name" value="SDR_c"/>
    <property type="match status" value="1"/>
</dbReference>
<evidence type="ECO:0000256" key="3">
    <source>
        <dbReference type="RuleBase" id="RU000363"/>
    </source>
</evidence>
<evidence type="ECO:0000313" key="6">
    <source>
        <dbReference type="EMBL" id="MBB5844125.1"/>
    </source>
</evidence>
<dbReference type="Pfam" id="PF00106">
    <property type="entry name" value="adh_short"/>
    <property type="match status" value="1"/>
</dbReference>
<dbReference type="PRINTS" id="PR00080">
    <property type="entry name" value="SDRFAMILY"/>
</dbReference>
<feature type="domain" description="Ketoreductase" evidence="5">
    <location>
        <begin position="2"/>
        <end position="182"/>
    </location>
</feature>
<keyword evidence="7" id="KW-1185">Reference proteome</keyword>
<dbReference type="InterPro" id="IPR057326">
    <property type="entry name" value="KR_dom"/>
</dbReference>
<protein>
    <submittedName>
        <fullName evidence="6">Short-subunit dehydrogenase</fullName>
    </submittedName>
</protein>
<keyword evidence="2" id="KW-0560">Oxidoreductase</keyword>
<dbReference type="SUPFAM" id="SSF51735">
    <property type="entry name" value="NAD(P)-binding Rossmann-fold domains"/>
    <property type="match status" value="1"/>
</dbReference>
<dbReference type="InterPro" id="IPR002347">
    <property type="entry name" value="SDR_fam"/>
</dbReference>
<comment type="similarity">
    <text evidence="1 3">Belongs to the short-chain dehydrogenases/reductases (SDR) family.</text>
</comment>
<dbReference type="PANTHER" id="PTHR44196">
    <property type="entry name" value="DEHYDROGENASE/REDUCTASE SDR FAMILY MEMBER 7B"/>
    <property type="match status" value="1"/>
</dbReference>
<dbReference type="GO" id="GO:0016020">
    <property type="term" value="C:membrane"/>
    <property type="evidence" value="ECO:0007669"/>
    <property type="project" value="TreeGrafter"/>
</dbReference>
<comment type="caution">
    <text evidence="6">The sequence shown here is derived from an EMBL/GenBank/DDBJ whole genome shotgun (WGS) entry which is preliminary data.</text>
</comment>
<evidence type="ECO:0000259" key="5">
    <source>
        <dbReference type="SMART" id="SM00822"/>
    </source>
</evidence>
<reference evidence="6 7" key="1">
    <citation type="submission" date="2020-08" db="EMBL/GenBank/DDBJ databases">
        <title>Sequencing the genomes of 1000 actinobacteria strains.</title>
        <authorList>
            <person name="Klenk H.-P."/>
        </authorList>
    </citation>
    <scope>NUCLEOTIDE SEQUENCE [LARGE SCALE GENOMIC DNA]</scope>
    <source>
        <strain evidence="6 7">DSM 105784</strain>
    </source>
</reference>
<gene>
    <name evidence="6" type="ORF">HD599_002448</name>
</gene>
<dbReference type="GO" id="GO:0016491">
    <property type="term" value="F:oxidoreductase activity"/>
    <property type="evidence" value="ECO:0007669"/>
    <property type="project" value="UniProtKB-KW"/>
</dbReference>
<dbReference type="InterPro" id="IPR036291">
    <property type="entry name" value="NAD(P)-bd_dom_sf"/>
</dbReference>
<organism evidence="6 7">
    <name type="scientific">Conyzicola lurida</name>
    <dbReference type="NCBI Taxonomy" id="1172621"/>
    <lineage>
        <taxon>Bacteria</taxon>
        <taxon>Bacillati</taxon>
        <taxon>Actinomycetota</taxon>
        <taxon>Actinomycetes</taxon>
        <taxon>Micrococcales</taxon>
        <taxon>Microbacteriaceae</taxon>
        <taxon>Conyzicola</taxon>
    </lineage>
</organism>
<feature type="compositionally biased region" description="Low complexity" evidence="4">
    <location>
        <begin position="258"/>
        <end position="272"/>
    </location>
</feature>
<dbReference type="EMBL" id="JACHMJ010000001">
    <property type="protein sequence ID" value="MBB5844125.1"/>
    <property type="molecule type" value="Genomic_DNA"/>
</dbReference>
<dbReference type="SMART" id="SM00822">
    <property type="entry name" value="PKS_KR"/>
    <property type="match status" value="1"/>
</dbReference>
<sequence length="272" mass="28618">MATALVTGGTSGIGAAFARALAHRGYDLVLVARNPERLESTAAELRATGVTVDTLPADLSDRADVARVAERISDTRHPIDLLVNNAGFGVHARLTDEDTTELDLALEVMCRTVMVLGGAAGRTMRARGSGAIINVSSTAGLLAMGGYSATKAWVTTYSESLAVELRGTGVRVTALCPGWVRTEFHTRAGISTSSIPAALWIDVDRTVATALRASDRGKVITIPSKRFTVLMWFVRHLPRSAVRSISGAISSSRRKPAAESSATAPSEVGSTE</sequence>
<feature type="region of interest" description="Disordered" evidence="4">
    <location>
        <begin position="248"/>
        <end position="272"/>
    </location>
</feature>